<name>A0ABV9HUU7_9FLAO</name>
<dbReference type="InterPro" id="IPR007844">
    <property type="entry name" value="AsmA"/>
</dbReference>
<dbReference type="PANTHER" id="PTHR30441">
    <property type="entry name" value="DUF748 DOMAIN-CONTAINING PROTEIN"/>
    <property type="match status" value="1"/>
</dbReference>
<reference evidence="4" key="1">
    <citation type="journal article" date="2019" name="Int. J. Syst. Evol. Microbiol.">
        <title>The Global Catalogue of Microorganisms (GCM) 10K type strain sequencing project: providing services to taxonomists for standard genome sequencing and annotation.</title>
        <authorList>
            <consortium name="The Broad Institute Genomics Platform"/>
            <consortium name="The Broad Institute Genome Sequencing Center for Infectious Disease"/>
            <person name="Wu L."/>
            <person name="Ma J."/>
        </authorList>
    </citation>
    <scope>NUCLEOTIDE SEQUENCE [LARGE SCALE GENOMIC DNA]</scope>
    <source>
        <strain evidence="4">YJ-61-S</strain>
    </source>
</reference>
<protein>
    <submittedName>
        <fullName evidence="3">AsmA-like C-terminal region-containing protein</fullName>
    </submittedName>
</protein>
<keyword evidence="4" id="KW-1185">Reference proteome</keyword>
<evidence type="ECO:0000259" key="2">
    <source>
        <dbReference type="Pfam" id="PF05170"/>
    </source>
</evidence>
<dbReference type="InterPro" id="IPR052894">
    <property type="entry name" value="AsmA-related"/>
</dbReference>
<dbReference type="PANTHER" id="PTHR30441:SF8">
    <property type="entry name" value="DUF748 DOMAIN-CONTAINING PROTEIN"/>
    <property type="match status" value="1"/>
</dbReference>
<proteinExistence type="predicted"/>
<comment type="caution">
    <text evidence="3">The sequence shown here is derived from an EMBL/GenBank/DDBJ whole genome shotgun (WGS) entry which is preliminary data.</text>
</comment>
<dbReference type="RefSeq" id="WP_379978160.1">
    <property type="nucleotide sequence ID" value="NZ_JBHSFV010000004.1"/>
</dbReference>
<sequence length="892" mass="97490">MKRILKIAGSILLVLILLLVASPFLFRGKLEDLLKKTINNNVNAQVTWETLDISLFKNFPNATVILNGFNVVNNAPFEGDTLAYGKELRIAMGVKQLFKNASDDPIKVDALRLDDAIINIHVDSLGNANYDITKETVADPAVAKENTVSTPFTFDLQHYELNNATINYLDDSTKTYLRLSEMNHEGNGDFSVSQSTLKTETTALASFEFDGINYLDNATLDLEADLQLDLDNQKYTFLENKAIVHDLPLQFDGYVQLIEEGTTVALSFETPSSDFKNFLALIPKEYATNLDGVQTGGDFRVSGKIDGDATDTTIPKLDIAITSTNASFKYPDLPKQMNNINIDVKIKNDSGFANDTYVNINSLTFKIDDDLFSANGKLRNLTSNMLVNLAIKGTLDLANIEKVYPLNLKTTLEGKLIADMTTAFDMDAVDKQQYQRIKSSGNAQLSDFSYVGEELPKPVTITNAALTFQPGIIQLTNFEGKSGDTDINATGSIENLIPFLMSKEDLKGRFNVVSQVFDMNDFSVTETVESATNKSTAGKTATTEETSIKIPDFLDASLNFNARKVIYDDLELTDVQGTVAIEDEKALLSNVNSSIFGGKAGVSGNVSTKTGVPMFDMELDLSKINIDQSFQNIQLLKQLAPIAKALQGSLNTKISLKGQLDENFAPILSTIDGNAFAEILTAKVDASTTPLLSQLDNQLEFIDFDKVSLDNLKAALTFKDGKVNVNPFTIKVKDVDIGVSGGHSFDNQIAYDLKLDIPATYLGGDVSKLLAKLTAKEKENLSAHVPIALSGNFTKPDVQLNLKSAITDLTNQIIEIQKNRLIEEGTEQITDILGDLIGGGKDTPKDSTSTTIETTPKPKADEVIKDITGDLLNGLFGEKKKQKEMKKDSVGN</sequence>
<feature type="region of interest" description="Disordered" evidence="1">
    <location>
        <begin position="840"/>
        <end position="860"/>
    </location>
</feature>
<evidence type="ECO:0000313" key="4">
    <source>
        <dbReference type="Proteomes" id="UP001596043"/>
    </source>
</evidence>
<feature type="domain" description="AsmA" evidence="2">
    <location>
        <begin position="1"/>
        <end position="727"/>
    </location>
</feature>
<dbReference type="Pfam" id="PF05170">
    <property type="entry name" value="AsmA"/>
    <property type="match status" value="1"/>
</dbReference>
<organism evidence="3 4">
    <name type="scientific">Dokdonia ponticola</name>
    <dbReference type="NCBI Taxonomy" id="2041041"/>
    <lineage>
        <taxon>Bacteria</taxon>
        <taxon>Pseudomonadati</taxon>
        <taxon>Bacteroidota</taxon>
        <taxon>Flavobacteriia</taxon>
        <taxon>Flavobacteriales</taxon>
        <taxon>Flavobacteriaceae</taxon>
        <taxon>Dokdonia</taxon>
    </lineage>
</organism>
<dbReference type="EMBL" id="JBHSFV010000004">
    <property type="protein sequence ID" value="MFC4633932.1"/>
    <property type="molecule type" value="Genomic_DNA"/>
</dbReference>
<dbReference type="Proteomes" id="UP001596043">
    <property type="component" value="Unassembled WGS sequence"/>
</dbReference>
<accession>A0ABV9HUU7</accession>
<evidence type="ECO:0000313" key="3">
    <source>
        <dbReference type="EMBL" id="MFC4633932.1"/>
    </source>
</evidence>
<gene>
    <name evidence="3" type="ORF">ACFO3O_08440</name>
</gene>
<evidence type="ECO:0000256" key="1">
    <source>
        <dbReference type="SAM" id="MobiDB-lite"/>
    </source>
</evidence>